<protein>
    <recommendedName>
        <fullName evidence="2">LTD domain-containing protein</fullName>
    </recommendedName>
</protein>
<accession>A0A9N8DX75</accession>
<gene>
    <name evidence="3" type="ORF">SEMRO_436_G142630.1</name>
</gene>
<dbReference type="InterPro" id="IPR036415">
    <property type="entry name" value="Lamin_tail_dom_sf"/>
</dbReference>
<feature type="domain" description="LTD" evidence="2">
    <location>
        <begin position="70"/>
        <end position="200"/>
    </location>
</feature>
<evidence type="ECO:0000259" key="2">
    <source>
        <dbReference type="PROSITE" id="PS51841"/>
    </source>
</evidence>
<evidence type="ECO:0000256" key="1">
    <source>
        <dbReference type="SAM" id="SignalP"/>
    </source>
</evidence>
<evidence type="ECO:0000313" key="3">
    <source>
        <dbReference type="EMBL" id="CAB9510441.1"/>
    </source>
</evidence>
<dbReference type="Gene3D" id="2.60.40.1260">
    <property type="entry name" value="Lamin Tail domain"/>
    <property type="match status" value="1"/>
</dbReference>
<dbReference type="SUPFAM" id="SSF74853">
    <property type="entry name" value="Lamin A/C globular tail domain"/>
    <property type="match status" value="1"/>
</dbReference>
<feature type="signal peptide" evidence="1">
    <location>
        <begin position="1"/>
        <end position="24"/>
    </location>
</feature>
<dbReference type="InterPro" id="IPR001322">
    <property type="entry name" value="Lamin_tail_dom"/>
</dbReference>
<proteinExistence type="predicted"/>
<dbReference type="AlphaFoldDB" id="A0A9N8DX75"/>
<feature type="chain" id="PRO_5040374811" description="LTD domain-containing protein" evidence="1">
    <location>
        <begin position="25"/>
        <end position="201"/>
    </location>
</feature>
<dbReference type="PROSITE" id="PS51841">
    <property type="entry name" value="LTD"/>
    <property type="match status" value="1"/>
</dbReference>
<dbReference type="Proteomes" id="UP001153069">
    <property type="component" value="Unassembled WGS sequence"/>
</dbReference>
<name>A0A9N8DX75_9STRA</name>
<organism evidence="3 4">
    <name type="scientific">Seminavis robusta</name>
    <dbReference type="NCBI Taxonomy" id="568900"/>
    <lineage>
        <taxon>Eukaryota</taxon>
        <taxon>Sar</taxon>
        <taxon>Stramenopiles</taxon>
        <taxon>Ochrophyta</taxon>
        <taxon>Bacillariophyta</taxon>
        <taxon>Bacillariophyceae</taxon>
        <taxon>Bacillariophycidae</taxon>
        <taxon>Naviculales</taxon>
        <taxon>Naviculaceae</taxon>
        <taxon>Seminavis</taxon>
    </lineage>
</organism>
<dbReference type="EMBL" id="CAICTM010000435">
    <property type="protein sequence ID" value="CAB9510441.1"/>
    <property type="molecule type" value="Genomic_DNA"/>
</dbReference>
<keyword evidence="4" id="KW-1185">Reference proteome</keyword>
<comment type="caution">
    <text evidence="3">The sequence shown here is derived from an EMBL/GenBank/DDBJ whole genome shotgun (WGS) entry which is preliminary data.</text>
</comment>
<dbReference type="OrthoDB" id="44522at2759"/>
<sequence length="201" mass="20683">MMTRKGNVAAILAALLSTTASVSAFTAIAPPAEAVVVPAQAQVPSSVISSSSNLPSQQELLSKSFASTINVAAATAAAPAPVAANTGSVVTISKINYNGEVPTSEADEYVVLTNNSKNAVDIAGYYVYVATTGTQGPTYTFPRDSVLKPGQSIRIYTNEVHKETGGYSFGSGKAIWNNKGGLAVLKNGSGTKLAEFKYKAS</sequence>
<reference evidence="3" key="1">
    <citation type="submission" date="2020-06" db="EMBL/GenBank/DDBJ databases">
        <authorList>
            <consortium name="Plant Systems Biology data submission"/>
        </authorList>
    </citation>
    <scope>NUCLEOTIDE SEQUENCE</scope>
    <source>
        <strain evidence="3">D6</strain>
    </source>
</reference>
<keyword evidence="1" id="KW-0732">Signal</keyword>
<dbReference type="Pfam" id="PF00932">
    <property type="entry name" value="LTD"/>
    <property type="match status" value="1"/>
</dbReference>
<evidence type="ECO:0000313" key="4">
    <source>
        <dbReference type="Proteomes" id="UP001153069"/>
    </source>
</evidence>